<feature type="domain" description="Phosphatidic acid phosphatase type 2/haloperoxidase" evidence="2">
    <location>
        <begin position="61"/>
        <end position="185"/>
    </location>
</feature>
<dbReference type="OrthoDB" id="10182at2157"/>
<dbReference type="Proteomes" id="UP001248536">
    <property type="component" value="Unassembled WGS sequence"/>
</dbReference>
<keyword evidence="1" id="KW-0812">Transmembrane</keyword>
<dbReference type="InterPro" id="IPR036938">
    <property type="entry name" value="PAP2/HPO_sf"/>
</dbReference>
<evidence type="ECO:0000259" key="2">
    <source>
        <dbReference type="SMART" id="SM00014"/>
    </source>
</evidence>
<feature type="transmembrane region" description="Helical" evidence="1">
    <location>
        <begin position="146"/>
        <end position="164"/>
    </location>
</feature>
<dbReference type="Gene3D" id="1.20.144.10">
    <property type="entry name" value="Phosphatidic acid phosphatase type 2/haloperoxidase"/>
    <property type="match status" value="1"/>
</dbReference>
<gene>
    <name evidence="3" type="ORF">GCM10009006_17560</name>
    <name evidence="4" type="ORF">NC662_15210</name>
</gene>
<evidence type="ECO:0000256" key="1">
    <source>
        <dbReference type="SAM" id="Phobius"/>
    </source>
</evidence>
<dbReference type="SUPFAM" id="SSF48317">
    <property type="entry name" value="Acid phosphatase/Vanadium-dependent haloperoxidase"/>
    <property type="match status" value="1"/>
</dbReference>
<reference evidence="3" key="1">
    <citation type="journal article" date="2014" name="Int. J. Syst. Evol. Microbiol.">
        <title>Complete genome sequence of Corynebacterium casei LMG S-19264T (=DSM 44701T), isolated from a smear-ripened cheese.</title>
        <authorList>
            <consortium name="US DOE Joint Genome Institute (JGI-PGF)"/>
            <person name="Walter F."/>
            <person name="Albersmeier A."/>
            <person name="Kalinowski J."/>
            <person name="Ruckert C."/>
        </authorList>
    </citation>
    <scope>NUCLEOTIDE SEQUENCE</scope>
    <source>
        <strain evidence="3">JCM 15759</strain>
    </source>
</reference>
<evidence type="ECO:0000313" key="3">
    <source>
        <dbReference type="EMBL" id="GGM36905.1"/>
    </source>
</evidence>
<reference evidence="3" key="2">
    <citation type="submission" date="2020-09" db="EMBL/GenBank/DDBJ databases">
        <authorList>
            <person name="Sun Q."/>
            <person name="Ohkuma M."/>
        </authorList>
    </citation>
    <scope>NUCLEOTIDE SEQUENCE</scope>
    <source>
        <strain evidence="3">JCM 15759</strain>
    </source>
</reference>
<dbReference type="PANTHER" id="PTHR14969:SF13">
    <property type="entry name" value="AT30094P"/>
    <property type="match status" value="1"/>
</dbReference>
<feature type="transmembrane region" description="Helical" evidence="1">
    <location>
        <begin position="31"/>
        <end position="48"/>
    </location>
</feature>
<dbReference type="Pfam" id="PF01569">
    <property type="entry name" value="PAP2"/>
    <property type="match status" value="1"/>
</dbReference>
<feature type="transmembrane region" description="Helical" evidence="1">
    <location>
        <begin position="216"/>
        <end position="232"/>
    </location>
</feature>
<evidence type="ECO:0000313" key="6">
    <source>
        <dbReference type="Proteomes" id="UP001248536"/>
    </source>
</evidence>
<dbReference type="AlphaFoldDB" id="A0A830FLW4"/>
<feature type="transmembrane region" description="Helical" evidence="1">
    <location>
        <begin position="7"/>
        <end position="25"/>
    </location>
</feature>
<protein>
    <submittedName>
        <fullName evidence="4">Phosphatase PAP2 family protein</fullName>
    </submittedName>
</protein>
<feature type="transmembrane region" description="Helical" evidence="1">
    <location>
        <begin position="244"/>
        <end position="265"/>
    </location>
</feature>
<accession>A0A830FLW4</accession>
<feature type="transmembrane region" description="Helical" evidence="1">
    <location>
        <begin position="271"/>
        <end position="289"/>
    </location>
</feature>
<dbReference type="InterPro" id="IPR000326">
    <property type="entry name" value="PAP2/HPO"/>
</dbReference>
<dbReference type="EMBL" id="JAMQCP010000002">
    <property type="protein sequence ID" value="MDS0255061.1"/>
    <property type="molecule type" value="Genomic_DNA"/>
</dbReference>
<keyword evidence="1" id="KW-1133">Transmembrane helix</keyword>
<feature type="transmembrane region" description="Helical" evidence="1">
    <location>
        <begin position="170"/>
        <end position="187"/>
    </location>
</feature>
<dbReference type="PANTHER" id="PTHR14969">
    <property type="entry name" value="SPHINGOSINE-1-PHOSPHATE PHOSPHOHYDROLASE"/>
    <property type="match status" value="1"/>
</dbReference>
<evidence type="ECO:0000313" key="5">
    <source>
        <dbReference type="Proteomes" id="UP000656367"/>
    </source>
</evidence>
<organism evidence="3 5">
    <name type="scientific">Haloarcula argentinensis</name>
    <dbReference type="NCBI Taxonomy" id="43776"/>
    <lineage>
        <taxon>Archaea</taxon>
        <taxon>Methanobacteriati</taxon>
        <taxon>Methanobacteriota</taxon>
        <taxon>Stenosarchaea group</taxon>
        <taxon>Halobacteria</taxon>
        <taxon>Halobacteriales</taxon>
        <taxon>Haloarculaceae</taxon>
        <taxon>Haloarcula</taxon>
    </lineage>
</organism>
<dbReference type="EMBL" id="BMON01000002">
    <property type="protein sequence ID" value="GGM36905.1"/>
    <property type="molecule type" value="Genomic_DNA"/>
</dbReference>
<name>A0A830FLW4_HALAR</name>
<evidence type="ECO:0000313" key="4">
    <source>
        <dbReference type="EMBL" id="MDS0255061.1"/>
    </source>
</evidence>
<feature type="transmembrane region" description="Helical" evidence="1">
    <location>
        <begin position="194"/>
        <end position="210"/>
    </location>
</feature>
<feature type="transmembrane region" description="Helical" evidence="1">
    <location>
        <begin position="60"/>
        <end position="81"/>
    </location>
</feature>
<proteinExistence type="predicted"/>
<reference evidence="4 6" key="3">
    <citation type="submission" date="2022-06" db="EMBL/GenBank/DDBJ databases">
        <title>Haloarcula sp. a new haloarchaeum isolate from saline soil.</title>
        <authorList>
            <person name="Strakova D."/>
            <person name="Galisteo C."/>
            <person name="Sanchez-Porro C."/>
            <person name="Ventosa A."/>
        </authorList>
    </citation>
    <scope>NUCLEOTIDE SEQUENCE [LARGE SCALE GENOMIC DNA]</scope>
    <source>
        <strain evidence="4 6">JCM 15760</strain>
    </source>
</reference>
<dbReference type="SMART" id="SM00014">
    <property type="entry name" value="acidPPc"/>
    <property type="match status" value="1"/>
</dbReference>
<keyword evidence="6" id="KW-1185">Reference proteome</keyword>
<comment type="caution">
    <text evidence="3">The sequence shown here is derived from an EMBL/GenBank/DDBJ whole genome shotgun (WGS) entry which is preliminary data.</text>
</comment>
<dbReference type="Proteomes" id="UP000656367">
    <property type="component" value="Unassembled WGS sequence"/>
</dbReference>
<sequence length="298" mass="30275">MIRGVGVTEVLSALPGAVVVLFALITQLGDFWFTFLACGLLYWLGPWTPKLGQELTRDRTAMLVALLAVGVALVVSLKGVFALPRPPGAGTATHAELLPAALRGVYESMATGEGFGFPSGHATLSLLVWGGIAWALRVGTRRQRTAVAATIITLIGISRLVLGVHYLADILAGFTIAGAALVLALGALKTPERVFGLAAVIAVVGLLVTGVSRNSAGALGVAVAGAVVWSLLGESIPEPTRHGVGITALLGVVSVGTLLGVTFGLDPTPGVVTVLAGLGTGALLTLPLAGERLAKKCE</sequence>
<dbReference type="RefSeq" id="WP_005536713.1">
    <property type="nucleotide sequence ID" value="NZ_BAABDY010000004.1"/>
</dbReference>
<keyword evidence="1" id="KW-0472">Membrane</keyword>
<feature type="transmembrane region" description="Helical" evidence="1">
    <location>
        <begin position="115"/>
        <end position="134"/>
    </location>
</feature>